<keyword evidence="1" id="KW-0812">Transmembrane</keyword>
<proteinExistence type="predicted"/>
<feature type="non-terminal residue" evidence="2">
    <location>
        <position position="1"/>
    </location>
</feature>
<organism evidence="2 3">
    <name type="scientific">Anabarilius grahami</name>
    <name type="common">Kanglang fish</name>
    <name type="synonym">Barilius grahami</name>
    <dbReference type="NCBI Taxonomy" id="495550"/>
    <lineage>
        <taxon>Eukaryota</taxon>
        <taxon>Metazoa</taxon>
        <taxon>Chordata</taxon>
        <taxon>Craniata</taxon>
        <taxon>Vertebrata</taxon>
        <taxon>Euteleostomi</taxon>
        <taxon>Actinopterygii</taxon>
        <taxon>Neopterygii</taxon>
        <taxon>Teleostei</taxon>
        <taxon>Ostariophysi</taxon>
        <taxon>Cypriniformes</taxon>
        <taxon>Xenocyprididae</taxon>
        <taxon>Xenocypridinae</taxon>
        <taxon>Xenocypridinae incertae sedis</taxon>
        <taxon>Anabarilius</taxon>
    </lineage>
</organism>
<dbReference type="AlphaFoldDB" id="A0A3N0XCN9"/>
<name>A0A3N0XCN9_ANAGA</name>
<dbReference type="OrthoDB" id="8936510at2759"/>
<feature type="transmembrane region" description="Helical" evidence="1">
    <location>
        <begin position="14"/>
        <end position="35"/>
    </location>
</feature>
<keyword evidence="1" id="KW-1133">Transmembrane helix</keyword>
<evidence type="ECO:0000313" key="3">
    <source>
        <dbReference type="Proteomes" id="UP000281406"/>
    </source>
</evidence>
<keyword evidence="1" id="KW-0472">Membrane</keyword>
<gene>
    <name evidence="2" type="ORF">DPX16_16949</name>
</gene>
<protein>
    <submittedName>
        <fullName evidence="2">Uncharacterized protein</fullName>
    </submittedName>
</protein>
<reference evidence="2 3" key="1">
    <citation type="submission" date="2018-10" db="EMBL/GenBank/DDBJ databases">
        <title>Genome assembly for a Yunnan-Guizhou Plateau 3E fish, Anabarilius grahami (Regan), and its evolutionary and genetic applications.</title>
        <authorList>
            <person name="Jiang W."/>
        </authorList>
    </citation>
    <scope>NUCLEOTIDE SEQUENCE [LARGE SCALE GENOMIC DNA]</scope>
    <source>
        <strain evidence="2">AG-KIZ</strain>
        <tissue evidence="2">Muscle</tissue>
    </source>
</reference>
<accession>A0A3N0XCN9</accession>
<dbReference type="Proteomes" id="UP000281406">
    <property type="component" value="Unassembled WGS sequence"/>
</dbReference>
<evidence type="ECO:0000256" key="1">
    <source>
        <dbReference type="SAM" id="Phobius"/>
    </source>
</evidence>
<evidence type="ECO:0000313" key="2">
    <source>
        <dbReference type="EMBL" id="ROI15103.1"/>
    </source>
</evidence>
<keyword evidence="3" id="KW-1185">Reference proteome</keyword>
<sequence>VVHSRPRSTGGPGIFTPIITFIFLAICCTAFCKMFQRARKERIERLQAQARAMDQQSVYVIPISLSDDDLHRPPRYSTVQFYEPPPAYNEVTVEILSNIYNIIE</sequence>
<dbReference type="EMBL" id="RJVU01080352">
    <property type="protein sequence ID" value="ROI15103.1"/>
    <property type="molecule type" value="Genomic_DNA"/>
</dbReference>
<comment type="caution">
    <text evidence="2">The sequence shown here is derived from an EMBL/GenBank/DDBJ whole genome shotgun (WGS) entry which is preliminary data.</text>
</comment>